<evidence type="ECO:0000313" key="1">
    <source>
        <dbReference type="EMBL" id="MBD2616436.1"/>
    </source>
</evidence>
<dbReference type="RefSeq" id="WP_190952869.1">
    <property type="nucleotide sequence ID" value="NZ_JACJTC010000052.1"/>
</dbReference>
<organism evidence="1 2">
    <name type="scientific">Nostoc punctiforme FACHB-252</name>
    <dbReference type="NCBI Taxonomy" id="1357509"/>
    <lineage>
        <taxon>Bacteria</taxon>
        <taxon>Bacillati</taxon>
        <taxon>Cyanobacteriota</taxon>
        <taxon>Cyanophyceae</taxon>
        <taxon>Nostocales</taxon>
        <taxon>Nostocaceae</taxon>
        <taxon>Nostoc</taxon>
    </lineage>
</organism>
<proteinExistence type="predicted"/>
<name>A0ABR8HKN3_NOSPU</name>
<dbReference type="Proteomes" id="UP000606396">
    <property type="component" value="Unassembled WGS sequence"/>
</dbReference>
<reference evidence="1 2" key="1">
    <citation type="journal article" date="2020" name="ISME J.">
        <title>Comparative genomics reveals insights into cyanobacterial evolution and habitat adaptation.</title>
        <authorList>
            <person name="Chen M.Y."/>
            <person name="Teng W.K."/>
            <person name="Zhao L."/>
            <person name="Hu C.X."/>
            <person name="Zhou Y.K."/>
            <person name="Han B.P."/>
            <person name="Song L.R."/>
            <person name="Shu W.S."/>
        </authorList>
    </citation>
    <scope>NUCLEOTIDE SEQUENCE [LARGE SCALE GENOMIC DNA]</scope>
    <source>
        <strain evidence="1 2">FACHB-252</strain>
    </source>
</reference>
<keyword evidence="2" id="KW-1185">Reference proteome</keyword>
<accession>A0ABR8HKN3</accession>
<sequence>MLIKFNKTLKDQQPAPNTIFFDRISENTHECDRSPPTLMLSEPELQIFSLAWQ</sequence>
<comment type="caution">
    <text evidence="1">The sequence shown here is derived from an EMBL/GenBank/DDBJ whole genome shotgun (WGS) entry which is preliminary data.</text>
</comment>
<gene>
    <name evidence="1" type="ORF">H6G94_35315</name>
</gene>
<protein>
    <submittedName>
        <fullName evidence="1">Uncharacterized protein</fullName>
    </submittedName>
</protein>
<evidence type="ECO:0000313" key="2">
    <source>
        <dbReference type="Proteomes" id="UP000606396"/>
    </source>
</evidence>
<dbReference type="EMBL" id="JACJTC010000052">
    <property type="protein sequence ID" value="MBD2616436.1"/>
    <property type="molecule type" value="Genomic_DNA"/>
</dbReference>